<accession>A0ABV5IQ47</accession>
<feature type="region of interest" description="Disordered" evidence="1">
    <location>
        <begin position="72"/>
        <end position="99"/>
    </location>
</feature>
<evidence type="ECO:0000256" key="1">
    <source>
        <dbReference type="SAM" id="MobiDB-lite"/>
    </source>
</evidence>
<keyword evidence="3" id="KW-1185">Reference proteome</keyword>
<dbReference type="RefSeq" id="WP_189650729.1">
    <property type="nucleotide sequence ID" value="NZ_BMRC01000015.1"/>
</dbReference>
<comment type="caution">
    <text evidence="2">The sequence shown here is derived from an EMBL/GenBank/DDBJ whole genome shotgun (WGS) entry which is preliminary data.</text>
</comment>
<sequence length="164" mass="16291">MARLVVVKGDPVRGTDQHNVQGQATNPAPPPPTVPYVGVGAFDYVGTITDQVSDFVTVDDVPIALVTSRSTLDPGQTAPAGKHAGPQGTGFVPPAPQPVPASLTISDAPLGIGVPNAAAGSALLTVDGAKVLLDGDLIDTCSGIGAPAGSKVSARGQAYLTCTD</sequence>
<evidence type="ECO:0000313" key="2">
    <source>
        <dbReference type="EMBL" id="MFB9206676.1"/>
    </source>
</evidence>
<dbReference type="Proteomes" id="UP001589647">
    <property type="component" value="Unassembled WGS sequence"/>
</dbReference>
<gene>
    <name evidence="2" type="ORF">ACFFV7_36160</name>
</gene>
<name>A0ABV5IQ47_9ACTN</name>
<proteinExistence type="predicted"/>
<reference evidence="2 3" key="1">
    <citation type="submission" date="2024-09" db="EMBL/GenBank/DDBJ databases">
        <authorList>
            <person name="Sun Q."/>
            <person name="Mori K."/>
        </authorList>
    </citation>
    <scope>NUCLEOTIDE SEQUENCE [LARGE SCALE GENOMIC DNA]</scope>
    <source>
        <strain evidence="2 3">CCM 3426</strain>
    </source>
</reference>
<evidence type="ECO:0000313" key="3">
    <source>
        <dbReference type="Proteomes" id="UP001589647"/>
    </source>
</evidence>
<dbReference type="EMBL" id="JBHMEI010000039">
    <property type="protein sequence ID" value="MFB9206676.1"/>
    <property type="molecule type" value="Genomic_DNA"/>
</dbReference>
<feature type="region of interest" description="Disordered" evidence="1">
    <location>
        <begin position="1"/>
        <end position="32"/>
    </location>
</feature>
<protein>
    <submittedName>
        <fullName evidence="2">Uncharacterized protein</fullName>
    </submittedName>
</protein>
<organism evidence="2 3">
    <name type="scientific">Nonomuraea spiralis</name>
    <dbReference type="NCBI Taxonomy" id="46182"/>
    <lineage>
        <taxon>Bacteria</taxon>
        <taxon>Bacillati</taxon>
        <taxon>Actinomycetota</taxon>
        <taxon>Actinomycetes</taxon>
        <taxon>Streptosporangiales</taxon>
        <taxon>Streptosporangiaceae</taxon>
        <taxon>Nonomuraea</taxon>
    </lineage>
</organism>